<feature type="compositionally biased region" description="Basic and acidic residues" evidence="1">
    <location>
        <begin position="214"/>
        <end position="231"/>
    </location>
</feature>
<name>F4CVS8_PSEUX</name>
<feature type="compositionally biased region" description="Pro residues" evidence="1">
    <location>
        <begin position="194"/>
        <end position="204"/>
    </location>
</feature>
<gene>
    <name evidence="2" type="ordered locus">Psed_3219</name>
</gene>
<feature type="region of interest" description="Disordered" evidence="1">
    <location>
        <begin position="89"/>
        <end position="251"/>
    </location>
</feature>
<organism evidence="2 3">
    <name type="scientific">Pseudonocardia dioxanivorans (strain ATCC 55486 / DSM 44775 / JCM 13855 / CB1190)</name>
    <dbReference type="NCBI Taxonomy" id="675635"/>
    <lineage>
        <taxon>Bacteria</taxon>
        <taxon>Bacillati</taxon>
        <taxon>Actinomycetota</taxon>
        <taxon>Actinomycetes</taxon>
        <taxon>Pseudonocardiales</taxon>
        <taxon>Pseudonocardiaceae</taxon>
        <taxon>Pseudonocardia</taxon>
    </lineage>
</organism>
<accession>F4CVS8</accession>
<dbReference type="EMBL" id="CP002593">
    <property type="protein sequence ID" value="AEA25413.1"/>
    <property type="molecule type" value="Genomic_DNA"/>
</dbReference>
<sequence length="279" mass="29549">MSILDPIRGNALPPARTAVRKRGLPPIRGSIRSATPLVETAVTGLYARTLCQSGAPHSRRAAGEDGRVEQDRAAEPAAALRRCAGSADSAHALERRSPGSRALHAHPSGLLSGIPWPGPAPGALIPRSRGCRRRAGRSRRVPRRPTGRGSRGASPGDRSRGGIPSPRARPAGRGRNEAASPHAKRRNATARPTPTAPRPRPDAPPARGVGPECSRAELLPRRRLDREEPRSRPGRSCGRSAERRRCRAAGAGATPECNLTVVNRPTRSTAVAPHIRSAT</sequence>
<feature type="region of interest" description="Disordered" evidence="1">
    <location>
        <begin position="53"/>
        <end position="76"/>
    </location>
</feature>
<dbReference type="HOGENOM" id="CLU_997042_0_0_11"/>
<feature type="compositionally biased region" description="Low complexity" evidence="1">
    <location>
        <begin position="147"/>
        <end position="173"/>
    </location>
</feature>
<feature type="region of interest" description="Disordered" evidence="1">
    <location>
        <begin position="1"/>
        <end position="23"/>
    </location>
</feature>
<keyword evidence="3" id="KW-1185">Reference proteome</keyword>
<evidence type="ECO:0000256" key="1">
    <source>
        <dbReference type="SAM" id="MobiDB-lite"/>
    </source>
</evidence>
<dbReference type="KEGG" id="pdx:Psed_3219"/>
<evidence type="ECO:0000313" key="3">
    <source>
        <dbReference type="Proteomes" id="UP000007809"/>
    </source>
</evidence>
<feature type="compositionally biased region" description="Basic and acidic residues" evidence="1">
    <location>
        <begin position="61"/>
        <end position="74"/>
    </location>
</feature>
<dbReference type="AlphaFoldDB" id="F4CVS8"/>
<reference evidence="2 3" key="1">
    <citation type="journal article" date="2011" name="J. Bacteriol.">
        <title>Genome sequence of the 1,4-dioxane-degrading Pseudonocardia dioxanivorans strain CB1190.</title>
        <authorList>
            <person name="Sales C.M."/>
            <person name="Mahendra S."/>
            <person name="Grostern A."/>
            <person name="Parales R.E."/>
            <person name="Goodwin L.A."/>
            <person name="Woyke T."/>
            <person name="Nolan M."/>
            <person name="Lapidus A."/>
            <person name="Chertkov O."/>
            <person name="Ovchinnikova G."/>
            <person name="Sczyrba A."/>
            <person name="Alvarez-Cohen L."/>
        </authorList>
    </citation>
    <scope>NUCLEOTIDE SEQUENCE [LARGE SCALE GENOMIC DNA]</scope>
    <source>
        <strain evidence="3">ATCC 55486 / DSM 44775 / JCM 13855 / CB1190</strain>
    </source>
</reference>
<proteinExistence type="predicted"/>
<protein>
    <submittedName>
        <fullName evidence="2">Uncharacterized protein</fullName>
    </submittedName>
</protein>
<dbReference type="Proteomes" id="UP000007809">
    <property type="component" value="Chromosome"/>
</dbReference>
<feature type="compositionally biased region" description="Basic residues" evidence="1">
    <location>
        <begin position="129"/>
        <end position="146"/>
    </location>
</feature>
<evidence type="ECO:0000313" key="2">
    <source>
        <dbReference type="EMBL" id="AEA25413.1"/>
    </source>
</evidence>